<accession>A0A1M6SRH8</accession>
<feature type="transmembrane region" description="Helical" evidence="1">
    <location>
        <begin position="98"/>
        <end position="117"/>
    </location>
</feature>
<reference evidence="3" key="1">
    <citation type="submission" date="2016-11" db="EMBL/GenBank/DDBJ databases">
        <authorList>
            <person name="Varghese N."/>
            <person name="Submissions S."/>
        </authorList>
    </citation>
    <scope>NUCLEOTIDE SEQUENCE [LARGE SCALE GENOMIC DNA]</scope>
    <source>
        <strain evidence="3">DSM 27989</strain>
    </source>
</reference>
<feature type="transmembrane region" description="Helical" evidence="1">
    <location>
        <begin position="73"/>
        <end position="91"/>
    </location>
</feature>
<dbReference type="STRING" id="1434701.SAMN05443634_10197"/>
<evidence type="ECO:0000313" key="2">
    <source>
        <dbReference type="EMBL" id="SHK47354.1"/>
    </source>
</evidence>
<organism evidence="2 3">
    <name type="scientific">Chishuiella changwenlii</name>
    <dbReference type="NCBI Taxonomy" id="1434701"/>
    <lineage>
        <taxon>Bacteria</taxon>
        <taxon>Pseudomonadati</taxon>
        <taxon>Bacteroidota</taxon>
        <taxon>Flavobacteriia</taxon>
        <taxon>Flavobacteriales</taxon>
        <taxon>Weeksellaceae</taxon>
        <taxon>Chishuiella</taxon>
    </lineage>
</organism>
<evidence type="ECO:0000256" key="1">
    <source>
        <dbReference type="SAM" id="Phobius"/>
    </source>
</evidence>
<sequence>MKFSFPLISPSLFHNLIKIKRMATTKKLKSIKDTLRIVLGVFMIIAAIGHFTFGREAFQAQVPNWIPLDKDLIVILSGVVEILLGISMIFLTQYKAKVGIVLAIFYVLVFPGNIAQYINGTSAFGLETDTLRFIRLFFQPVLILWALWSTDAFSYLKEKKEE</sequence>
<dbReference type="PANTHER" id="PTHR36974:SF1">
    <property type="entry name" value="DOXX FAMILY MEMBRANE PROTEIN"/>
    <property type="match status" value="1"/>
</dbReference>
<protein>
    <submittedName>
        <fullName evidence="2">Uncharacterized membrane protein</fullName>
    </submittedName>
</protein>
<proteinExistence type="predicted"/>
<feature type="transmembrane region" description="Helical" evidence="1">
    <location>
        <begin position="137"/>
        <end position="156"/>
    </location>
</feature>
<dbReference type="PANTHER" id="PTHR36974">
    <property type="entry name" value="MEMBRANE PROTEIN-RELATED"/>
    <property type="match status" value="1"/>
</dbReference>
<evidence type="ECO:0000313" key="3">
    <source>
        <dbReference type="Proteomes" id="UP000184120"/>
    </source>
</evidence>
<name>A0A1M6SRH8_9FLAO</name>
<dbReference type="Proteomes" id="UP000184120">
    <property type="component" value="Unassembled WGS sequence"/>
</dbReference>
<keyword evidence="1" id="KW-1133">Transmembrane helix</keyword>
<gene>
    <name evidence="2" type="ORF">SAMN05443634_10197</name>
</gene>
<dbReference type="AlphaFoldDB" id="A0A1M6SRH8"/>
<feature type="transmembrane region" description="Helical" evidence="1">
    <location>
        <begin position="35"/>
        <end position="53"/>
    </location>
</feature>
<keyword evidence="1" id="KW-0472">Membrane</keyword>
<dbReference type="EMBL" id="FRBH01000001">
    <property type="protein sequence ID" value="SHK47354.1"/>
    <property type="molecule type" value="Genomic_DNA"/>
</dbReference>
<keyword evidence="1" id="KW-0812">Transmembrane</keyword>